<keyword evidence="1" id="KW-0238">DNA-binding</keyword>
<protein>
    <submittedName>
        <fullName evidence="5">Uncharacterized protein</fullName>
    </submittedName>
</protein>
<accession>A0A4U6WHX0</accession>
<dbReference type="SUPFAM" id="SSF46689">
    <property type="entry name" value="Homeodomain-like"/>
    <property type="match status" value="1"/>
</dbReference>
<dbReference type="PROSITE" id="PS50090">
    <property type="entry name" value="MYB_LIKE"/>
    <property type="match status" value="1"/>
</dbReference>
<dbReference type="OMA" id="HVEEYFT"/>
<evidence type="ECO:0000313" key="6">
    <source>
        <dbReference type="Proteomes" id="UP000298652"/>
    </source>
</evidence>
<dbReference type="InterPro" id="IPR017930">
    <property type="entry name" value="Myb_dom"/>
</dbReference>
<organism evidence="5 6">
    <name type="scientific">Setaria viridis</name>
    <name type="common">Green bristlegrass</name>
    <name type="synonym">Setaria italica subsp. viridis</name>
    <dbReference type="NCBI Taxonomy" id="4556"/>
    <lineage>
        <taxon>Eukaryota</taxon>
        <taxon>Viridiplantae</taxon>
        <taxon>Streptophyta</taxon>
        <taxon>Embryophyta</taxon>
        <taxon>Tracheophyta</taxon>
        <taxon>Spermatophyta</taxon>
        <taxon>Magnoliopsida</taxon>
        <taxon>Liliopsida</taxon>
        <taxon>Poales</taxon>
        <taxon>Poaceae</taxon>
        <taxon>PACMAD clade</taxon>
        <taxon>Panicoideae</taxon>
        <taxon>Panicodae</taxon>
        <taxon>Paniceae</taxon>
        <taxon>Cenchrinae</taxon>
        <taxon>Setaria</taxon>
    </lineage>
</organism>
<dbReference type="CDD" id="cd11660">
    <property type="entry name" value="SANT_TRF"/>
    <property type="match status" value="1"/>
</dbReference>
<reference evidence="5" key="1">
    <citation type="submission" date="2019-03" db="EMBL/GenBank/DDBJ databases">
        <title>WGS assembly of Setaria viridis.</title>
        <authorList>
            <person name="Huang P."/>
            <person name="Jenkins J."/>
            <person name="Grimwood J."/>
            <person name="Barry K."/>
            <person name="Healey A."/>
            <person name="Mamidi S."/>
            <person name="Sreedasyam A."/>
            <person name="Shu S."/>
            <person name="Feldman M."/>
            <person name="Wu J."/>
            <person name="Yu Y."/>
            <person name="Chen C."/>
            <person name="Johnson J."/>
            <person name="Rokhsar D."/>
            <person name="Baxter I."/>
            <person name="Schmutz J."/>
            <person name="Brutnell T."/>
            <person name="Kellogg E."/>
        </authorList>
    </citation>
    <scope>NUCLEOTIDE SEQUENCE [LARGE SCALE GENOMIC DNA]</scope>
</reference>
<sequence>MEVDGSNSALVNKSEENDFEKKGSSDPVVYQLVRVEGDGTLVPATEDDVLEFEHFLQDEKVNFPSIEDVGHVEEFFSNDCILLKKSDLEDGSSKVKTLELHTQKMGTDLEENRLDGSLGPPSNSEVLHGQQPDKFLAEQGDSNIAQQDNASTETTKPIVLNDSCSAEKDKADACSRPVDDTSTEPSVSGVTSYVPDFSILRGEVCLDDLTIRELQEAFRATFGRQTTVKDKIWLKRRITMGLTNSCDVPSSGCVVKDYKIVGKDVRQEVSNTGGIPKIGLQSTLVRDQVTYPGNEGDSPSSSYYQSEDQQGSSKRFKRVPIHNDEPQGNLLAGQCTNKRTRKPTKRYIEELSDIETHESTGKLSSPAKRTAHDEVLLKPRAAPFHELESLSTIYPTRKDTLGGFSVHVPYVSRMRRGRPRKDFISFVDKEPSVQCNVQTTVGMLSKECEEGNHVRKASEVPPTVNPERGHLEAVDRKGVQNLQANVYKAASKPKIKQGLTRKHHRAWTLCEVVKLVDGVARYGAGKWSEIRKLSFSSYSYRTSVDLKDKWRNLIRATQTQLPAQKDGVCPRKINPSIIPIPPSILLRVKELNELQSQGGSFTAPVKFSGQNSKVVQGKGLGFL</sequence>
<dbReference type="AlphaFoldDB" id="A0A4U6WHX0"/>
<name>A0A4U6WHX0_SETVI</name>
<feature type="domain" description="HTH myb-type" evidence="4">
    <location>
        <begin position="501"/>
        <end position="558"/>
    </location>
</feature>
<feature type="compositionally biased region" description="Polar residues" evidence="2">
    <location>
        <begin position="297"/>
        <end position="313"/>
    </location>
</feature>
<evidence type="ECO:0000259" key="4">
    <source>
        <dbReference type="PROSITE" id="PS51294"/>
    </source>
</evidence>
<gene>
    <name evidence="5" type="ORF">SEVIR_1G345000v2</name>
</gene>
<feature type="compositionally biased region" description="Basic and acidic residues" evidence="2">
    <location>
        <begin position="13"/>
        <end position="24"/>
    </location>
</feature>
<evidence type="ECO:0000256" key="1">
    <source>
        <dbReference type="ARBA" id="ARBA00023125"/>
    </source>
</evidence>
<evidence type="ECO:0000259" key="3">
    <source>
        <dbReference type="PROSITE" id="PS50090"/>
    </source>
</evidence>
<evidence type="ECO:0000313" key="5">
    <source>
        <dbReference type="EMBL" id="TKW41855.1"/>
    </source>
</evidence>
<dbReference type="PANTHER" id="PTHR47122:SF4">
    <property type="entry name" value="TRF-LIKE 3"/>
    <property type="match status" value="1"/>
</dbReference>
<dbReference type="EMBL" id="CM016552">
    <property type="protein sequence ID" value="TKW41855.1"/>
    <property type="molecule type" value="Genomic_DNA"/>
</dbReference>
<feature type="region of interest" description="Disordered" evidence="2">
    <location>
        <begin position="102"/>
        <end position="128"/>
    </location>
</feature>
<keyword evidence="6" id="KW-1185">Reference proteome</keyword>
<dbReference type="PROSITE" id="PS51294">
    <property type="entry name" value="HTH_MYB"/>
    <property type="match status" value="1"/>
</dbReference>
<dbReference type="GO" id="GO:0003677">
    <property type="term" value="F:DNA binding"/>
    <property type="evidence" value="ECO:0007669"/>
    <property type="project" value="UniProtKB-KW"/>
</dbReference>
<dbReference type="InterPro" id="IPR009057">
    <property type="entry name" value="Homeodomain-like_sf"/>
</dbReference>
<dbReference type="Gramene" id="TKW41855">
    <property type="protein sequence ID" value="TKW41855"/>
    <property type="gene ID" value="SEVIR_1G345000v2"/>
</dbReference>
<proteinExistence type="predicted"/>
<feature type="region of interest" description="Disordered" evidence="2">
    <location>
        <begin position="1"/>
        <end position="24"/>
    </location>
</feature>
<evidence type="ECO:0000256" key="2">
    <source>
        <dbReference type="SAM" id="MobiDB-lite"/>
    </source>
</evidence>
<dbReference type="Gene3D" id="1.10.246.220">
    <property type="match status" value="1"/>
</dbReference>
<feature type="compositionally biased region" description="Polar residues" evidence="2">
    <location>
        <begin position="1"/>
        <end position="11"/>
    </location>
</feature>
<dbReference type="SMART" id="SM00717">
    <property type="entry name" value="SANT"/>
    <property type="match status" value="1"/>
</dbReference>
<dbReference type="InterPro" id="IPR001005">
    <property type="entry name" value="SANT/Myb"/>
</dbReference>
<feature type="domain" description="Myb-like" evidence="3">
    <location>
        <begin position="507"/>
        <end position="554"/>
    </location>
</feature>
<feature type="region of interest" description="Disordered" evidence="2">
    <location>
        <begin position="289"/>
        <end position="332"/>
    </location>
</feature>
<dbReference type="Pfam" id="PF00249">
    <property type="entry name" value="Myb_DNA-binding"/>
    <property type="match status" value="1"/>
</dbReference>
<dbReference type="Proteomes" id="UP000298652">
    <property type="component" value="Chromosome 1"/>
</dbReference>
<dbReference type="PANTHER" id="PTHR47122">
    <property type="entry name" value="MYB-LIKE DNA-BINDING DOMAIN CONTAINING PROTEIN, EXPRESSED"/>
    <property type="match status" value="1"/>
</dbReference>